<evidence type="ECO:0000259" key="1">
    <source>
        <dbReference type="Pfam" id="PF00534"/>
    </source>
</evidence>
<sequence length="298" mass="32736">STALAPGLIAKARALHAERHYDLFHFHFPDPLTHLASALLPAEVPRVVTWHSDIVRQKAFLPLYAPWLRRFVQQVDAVIVSSPSMLQSSPFIARVAPARRHVIPCGLDYRHFLASEAQRRAADLRLSLGVAGPLVLAVGRLVYYKGYEFLIEAIAGLAEANLIIIGRGPLKRRLRGQAQALGCEKRVHLLQVDDDETLAAWYHACDVFCLPSVEPAETFGLVQLEAMACGKPVVSTRLGTGVEFVNQDGVTGIVVPPRDVDALRAALRRLLDDAQLRQSMGNAGRARAIESFSKEDMA</sequence>
<name>A0A2M8Q946_9CHLR</name>
<organism evidence="3 4">
    <name type="scientific">Candidatus Thermofonsia Clade 3 bacterium</name>
    <dbReference type="NCBI Taxonomy" id="2364212"/>
    <lineage>
        <taxon>Bacteria</taxon>
        <taxon>Bacillati</taxon>
        <taxon>Chloroflexota</taxon>
        <taxon>Candidatus Thermofontia</taxon>
        <taxon>Candidatus Thermofonsia Clade 3</taxon>
    </lineage>
</organism>
<dbReference type="InterPro" id="IPR050194">
    <property type="entry name" value="Glycosyltransferase_grp1"/>
</dbReference>
<dbReference type="SUPFAM" id="SSF53756">
    <property type="entry name" value="UDP-Glycosyltransferase/glycogen phosphorylase"/>
    <property type="match status" value="1"/>
</dbReference>
<accession>A0A2M8Q946</accession>
<dbReference type="GO" id="GO:0016757">
    <property type="term" value="F:glycosyltransferase activity"/>
    <property type="evidence" value="ECO:0007669"/>
    <property type="project" value="InterPro"/>
</dbReference>
<feature type="domain" description="Glycosyl transferase family 1" evidence="1">
    <location>
        <begin position="133"/>
        <end position="286"/>
    </location>
</feature>
<dbReference type="PANTHER" id="PTHR45947">
    <property type="entry name" value="SULFOQUINOVOSYL TRANSFERASE SQD2"/>
    <property type="match status" value="1"/>
</dbReference>
<dbReference type="PANTHER" id="PTHR45947:SF3">
    <property type="entry name" value="SULFOQUINOVOSYL TRANSFERASE SQD2"/>
    <property type="match status" value="1"/>
</dbReference>
<dbReference type="EMBL" id="PGTN01000295">
    <property type="protein sequence ID" value="PJF46315.1"/>
    <property type="molecule type" value="Genomic_DNA"/>
</dbReference>
<proteinExistence type="predicted"/>
<dbReference type="Pfam" id="PF13439">
    <property type="entry name" value="Glyco_transf_4"/>
    <property type="match status" value="1"/>
</dbReference>
<gene>
    <name evidence="3" type="ORF">CUN48_14420</name>
</gene>
<evidence type="ECO:0000259" key="2">
    <source>
        <dbReference type="Pfam" id="PF13439"/>
    </source>
</evidence>
<keyword evidence="3" id="KW-0808">Transferase</keyword>
<protein>
    <submittedName>
        <fullName evidence="3">Glycosyl transferase family 1</fullName>
    </submittedName>
</protein>
<dbReference type="Proteomes" id="UP000230790">
    <property type="component" value="Unassembled WGS sequence"/>
</dbReference>
<dbReference type="InterPro" id="IPR001296">
    <property type="entry name" value="Glyco_trans_1"/>
</dbReference>
<dbReference type="AlphaFoldDB" id="A0A2M8Q946"/>
<dbReference type="InterPro" id="IPR028098">
    <property type="entry name" value="Glyco_trans_4-like_N"/>
</dbReference>
<evidence type="ECO:0000313" key="4">
    <source>
        <dbReference type="Proteomes" id="UP000230790"/>
    </source>
</evidence>
<comment type="caution">
    <text evidence="3">The sequence shown here is derived from an EMBL/GenBank/DDBJ whole genome shotgun (WGS) entry which is preliminary data.</text>
</comment>
<reference evidence="3 4" key="1">
    <citation type="submission" date="2017-11" db="EMBL/GenBank/DDBJ databases">
        <title>Evolution of Phototrophy in the Chloroflexi Phylum Driven by Horizontal Gene Transfer.</title>
        <authorList>
            <person name="Ward L.M."/>
            <person name="Hemp J."/>
            <person name="Shih P.M."/>
            <person name="Mcglynn S.E."/>
            <person name="Fischer W."/>
        </authorList>
    </citation>
    <scope>NUCLEOTIDE SEQUENCE [LARGE SCALE GENOMIC DNA]</scope>
    <source>
        <strain evidence="3">JP3_7</strain>
    </source>
</reference>
<feature type="non-terminal residue" evidence="3">
    <location>
        <position position="1"/>
    </location>
</feature>
<feature type="domain" description="Glycosyltransferase subfamily 4-like N-terminal" evidence="2">
    <location>
        <begin position="6"/>
        <end position="108"/>
    </location>
</feature>
<dbReference type="Gene3D" id="3.40.50.2000">
    <property type="entry name" value="Glycogen Phosphorylase B"/>
    <property type="match status" value="2"/>
</dbReference>
<feature type="non-terminal residue" evidence="3">
    <location>
        <position position="298"/>
    </location>
</feature>
<dbReference type="Pfam" id="PF00534">
    <property type="entry name" value="Glycos_transf_1"/>
    <property type="match status" value="1"/>
</dbReference>
<evidence type="ECO:0000313" key="3">
    <source>
        <dbReference type="EMBL" id="PJF46315.1"/>
    </source>
</evidence>